<dbReference type="AlphaFoldDB" id="A0A972K0Q5"/>
<proteinExistence type="predicted"/>
<accession>A0A972K0Q5</accession>
<name>A0A972K0Q5_9BACL</name>
<comment type="caution">
    <text evidence="2">The sequence shown here is derived from an EMBL/GenBank/DDBJ whole genome shotgun (WGS) entry which is preliminary data.</text>
</comment>
<sequence>MNCKYTVDLSKFAYRAHIQFAINITEVVQKSDTRTATSKPPPLAAVSDFSPNELKTPGNS</sequence>
<gene>
    <name evidence="2" type="ORF">GC093_17025</name>
</gene>
<feature type="region of interest" description="Disordered" evidence="1">
    <location>
        <begin position="30"/>
        <end position="60"/>
    </location>
</feature>
<evidence type="ECO:0000313" key="2">
    <source>
        <dbReference type="EMBL" id="NOU94911.1"/>
    </source>
</evidence>
<evidence type="ECO:0000313" key="3">
    <source>
        <dbReference type="Proteomes" id="UP000641588"/>
    </source>
</evidence>
<evidence type="ECO:0000256" key="1">
    <source>
        <dbReference type="SAM" id="MobiDB-lite"/>
    </source>
</evidence>
<organism evidence="2 3">
    <name type="scientific">Paenibacillus foliorum</name>
    <dbReference type="NCBI Taxonomy" id="2654974"/>
    <lineage>
        <taxon>Bacteria</taxon>
        <taxon>Bacillati</taxon>
        <taxon>Bacillota</taxon>
        <taxon>Bacilli</taxon>
        <taxon>Bacillales</taxon>
        <taxon>Paenibacillaceae</taxon>
        <taxon>Paenibacillus</taxon>
    </lineage>
</organism>
<protein>
    <submittedName>
        <fullName evidence="2">Uncharacterized protein</fullName>
    </submittedName>
</protein>
<reference evidence="2" key="1">
    <citation type="submission" date="2019-10" db="EMBL/GenBank/DDBJ databases">
        <title>Description of Paenibacillus glebae sp. nov.</title>
        <authorList>
            <person name="Carlier A."/>
            <person name="Qi S."/>
        </authorList>
    </citation>
    <scope>NUCLEOTIDE SEQUENCE</scope>
    <source>
        <strain evidence="2">LMG 31456</strain>
    </source>
</reference>
<dbReference type="RefSeq" id="WP_171653129.1">
    <property type="nucleotide sequence ID" value="NZ_WHOD01000066.1"/>
</dbReference>
<keyword evidence="3" id="KW-1185">Reference proteome</keyword>
<dbReference type="EMBL" id="WHOD01000066">
    <property type="protein sequence ID" value="NOU94911.1"/>
    <property type="molecule type" value="Genomic_DNA"/>
</dbReference>
<dbReference type="Proteomes" id="UP000641588">
    <property type="component" value="Unassembled WGS sequence"/>
</dbReference>